<sequence>MLDEEISIFCHFFFLLSFTFRKLKAKVYSPFFVVYLFSACIGHLFTDVIIAPREEKDEKASSLSPPPPPSLPPSPPPPPLPPSLSPSLLSSSPHPPH</sequence>
<feature type="region of interest" description="Disordered" evidence="1">
    <location>
        <begin position="56"/>
        <end position="97"/>
    </location>
</feature>
<organism evidence="3">
    <name type="scientific">Loa loa</name>
    <name type="common">Eye worm</name>
    <name type="synonym">Filaria loa</name>
    <dbReference type="NCBI Taxonomy" id="7209"/>
    <lineage>
        <taxon>Eukaryota</taxon>
        <taxon>Metazoa</taxon>
        <taxon>Ecdysozoa</taxon>
        <taxon>Nematoda</taxon>
        <taxon>Chromadorea</taxon>
        <taxon>Rhabditida</taxon>
        <taxon>Spirurina</taxon>
        <taxon>Spiruromorpha</taxon>
        <taxon>Filarioidea</taxon>
        <taxon>Onchocercidae</taxon>
        <taxon>Loa</taxon>
    </lineage>
</organism>
<feature type="compositionally biased region" description="Pro residues" evidence="1">
    <location>
        <begin position="64"/>
        <end position="84"/>
    </location>
</feature>
<dbReference type="EMBL" id="JH712238">
    <property type="protein sequence ID" value="EFO17321.2"/>
    <property type="molecule type" value="Genomic_DNA"/>
</dbReference>
<keyword evidence="2" id="KW-0472">Membrane</keyword>
<evidence type="ECO:0000256" key="2">
    <source>
        <dbReference type="SAM" id="Phobius"/>
    </source>
</evidence>
<keyword evidence="2" id="KW-1133">Transmembrane helix</keyword>
<dbReference type="RefSeq" id="XP_020301534.1">
    <property type="nucleotide sequence ID" value="XM_020448311.1"/>
</dbReference>
<dbReference type="GeneID" id="9948631"/>
<dbReference type="KEGG" id="loa:LOAG_11174"/>
<evidence type="ECO:0000313" key="3">
    <source>
        <dbReference type="EMBL" id="EFO17321.2"/>
    </source>
</evidence>
<feature type="transmembrane region" description="Helical" evidence="2">
    <location>
        <begin position="30"/>
        <end position="51"/>
    </location>
</feature>
<keyword evidence="2" id="KW-0812">Transmembrane</keyword>
<protein>
    <submittedName>
        <fullName evidence="3">Uncharacterized protein</fullName>
    </submittedName>
</protein>
<dbReference type="CTD" id="9948631"/>
<feature type="compositionally biased region" description="Low complexity" evidence="1">
    <location>
        <begin position="85"/>
        <end position="97"/>
    </location>
</feature>
<proteinExistence type="predicted"/>
<accession>A0A1S0TPM4</accession>
<reference evidence="3" key="1">
    <citation type="submission" date="2012-04" db="EMBL/GenBank/DDBJ databases">
        <title>The Genome Sequence of Loa loa.</title>
        <authorList>
            <consortium name="The Broad Institute Genome Sequencing Platform"/>
            <consortium name="Broad Institute Genome Sequencing Center for Infectious Disease"/>
            <person name="Nutman T.B."/>
            <person name="Fink D.L."/>
            <person name="Russ C."/>
            <person name="Young S."/>
            <person name="Zeng Q."/>
            <person name="Gargeya S."/>
            <person name="Alvarado L."/>
            <person name="Berlin A."/>
            <person name="Chapman S.B."/>
            <person name="Chen Z."/>
            <person name="Freedman E."/>
            <person name="Gellesch M."/>
            <person name="Goldberg J."/>
            <person name="Griggs A."/>
            <person name="Gujja S."/>
            <person name="Heilman E.R."/>
            <person name="Heiman D."/>
            <person name="Howarth C."/>
            <person name="Mehta T."/>
            <person name="Neiman D."/>
            <person name="Pearson M."/>
            <person name="Roberts A."/>
            <person name="Saif S."/>
            <person name="Shea T."/>
            <person name="Shenoy N."/>
            <person name="Sisk P."/>
            <person name="Stolte C."/>
            <person name="Sykes S."/>
            <person name="White J."/>
            <person name="Yandava C."/>
            <person name="Haas B."/>
            <person name="Henn M.R."/>
            <person name="Nusbaum C."/>
            <person name="Birren B."/>
        </authorList>
    </citation>
    <scope>NUCLEOTIDE SEQUENCE [LARGE SCALE GENOMIC DNA]</scope>
</reference>
<dbReference type="InParanoid" id="A0A1S0TPM4"/>
<gene>
    <name evidence="3" type="ORF">LOAG_11174</name>
</gene>
<evidence type="ECO:0000256" key="1">
    <source>
        <dbReference type="SAM" id="MobiDB-lite"/>
    </source>
</evidence>
<dbReference type="AlphaFoldDB" id="A0A1S0TPM4"/>
<name>A0A1S0TPM4_LOALO</name>